<evidence type="ECO:0000313" key="2">
    <source>
        <dbReference type="Proteomes" id="UP000075766"/>
    </source>
</evidence>
<organism evidence="1 2">
    <name type="scientific">Marichromatium gracile</name>
    <name type="common">Chromatium gracile</name>
    <dbReference type="NCBI Taxonomy" id="1048"/>
    <lineage>
        <taxon>Bacteria</taxon>
        <taxon>Pseudomonadati</taxon>
        <taxon>Pseudomonadota</taxon>
        <taxon>Gammaproteobacteria</taxon>
        <taxon>Chromatiales</taxon>
        <taxon>Chromatiaceae</taxon>
        <taxon>Marichromatium</taxon>
    </lineage>
</organism>
<protein>
    <recommendedName>
        <fullName evidence="3">Restriction endonuclease</fullName>
    </recommendedName>
</protein>
<reference evidence="1 2" key="1">
    <citation type="submission" date="2016-02" db="EMBL/GenBank/DDBJ databases">
        <title>Genome sequence of Marichromatium gracile YL-28, a purple sulfur bacterium.</title>
        <authorList>
            <person name="Zhao C."/>
            <person name="Hong X."/>
            <person name="Chen S."/>
            <person name="Yang S."/>
        </authorList>
    </citation>
    <scope>NUCLEOTIDE SEQUENCE [LARGE SCALE GENOMIC DNA]</scope>
    <source>
        <strain evidence="1 2">YL28</strain>
    </source>
</reference>
<name>A0ABR5VLL2_MARGR</name>
<gene>
    <name evidence="1" type="ORF">AY586_00330</name>
</gene>
<evidence type="ECO:0000313" key="1">
    <source>
        <dbReference type="EMBL" id="KXX66400.1"/>
    </source>
</evidence>
<sequence>MTMRWADLEPDPRIADALRQAGARPEGGDQNQKRGWSERFANACAVAIARTIAEARELRGKTVRPVDPDQGVEPLVPLGSGVSKRIDVTVTDPLLGLEIGVSLKGLNFRDGRSGNYDKNLTGRLYELGDEVRVVHEHLPHAFMAGVFFLPLGAVDDKQNGNSSFANAVYKLARRTGRIDPSLAHHAPRCDIAFVALYTTGSEPEGFPPGLVRFLDVTEQAPPRRGRPRVHTTLSLQEAVERIVARATVQDDVLWADPEPNE</sequence>
<comment type="caution">
    <text evidence="1">The sequence shown here is derived from an EMBL/GenBank/DDBJ whole genome shotgun (WGS) entry which is preliminary data.</text>
</comment>
<dbReference type="Proteomes" id="UP000075766">
    <property type="component" value="Unassembled WGS sequence"/>
</dbReference>
<dbReference type="RefSeq" id="WP_062271303.1">
    <property type="nucleotide sequence ID" value="NZ_LSYU01000001.1"/>
</dbReference>
<evidence type="ECO:0008006" key="3">
    <source>
        <dbReference type="Google" id="ProtNLM"/>
    </source>
</evidence>
<keyword evidence="2" id="KW-1185">Reference proteome</keyword>
<dbReference type="EMBL" id="LSYU01000001">
    <property type="protein sequence ID" value="KXX66400.1"/>
    <property type="molecule type" value="Genomic_DNA"/>
</dbReference>
<proteinExistence type="predicted"/>
<accession>A0ABR5VLL2</accession>